<name>A0ABN3Y462_9ENTE</name>
<evidence type="ECO:0000313" key="2">
    <source>
        <dbReference type="Proteomes" id="UP001501577"/>
    </source>
</evidence>
<keyword evidence="2" id="KW-1185">Reference proteome</keyword>
<organism evidence="1 2">
    <name type="scientific">Tetragenococcus solitarius</name>
    <dbReference type="NCBI Taxonomy" id="71453"/>
    <lineage>
        <taxon>Bacteria</taxon>
        <taxon>Bacillati</taxon>
        <taxon>Bacillota</taxon>
        <taxon>Bacilli</taxon>
        <taxon>Lactobacillales</taxon>
        <taxon>Enterococcaceae</taxon>
        <taxon>Tetragenococcus</taxon>
    </lineage>
</organism>
<protein>
    <submittedName>
        <fullName evidence="1">Uncharacterized protein</fullName>
    </submittedName>
</protein>
<proteinExistence type="predicted"/>
<gene>
    <name evidence="1" type="ORF">GCM10019998_12580</name>
</gene>
<sequence>MVRMYKDAFELTLVNIEDMYSATVVKTFEAELFSVKIGGTTLIASYKELFSFLWAFFII</sequence>
<evidence type="ECO:0000313" key="1">
    <source>
        <dbReference type="EMBL" id="GAA3017873.1"/>
    </source>
</evidence>
<dbReference type="EMBL" id="BAAAXQ010000041">
    <property type="protein sequence ID" value="GAA3017873.1"/>
    <property type="molecule type" value="Genomic_DNA"/>
</dbReference>
<reference evidence="1 2" key="1">
    <citation type="journal article" date="2019" name="Int. J. Syst. Evol. Microbiol.">
        <title>The Global Catalogue of Microorganisms (GCM) 10K type strain sequencing project: providing services to taxonomists for standard genome sequencing and annotation.</title>
        <authorList>
            <consortium name="The Broad Institute Genomics Platform"/>
            <consortium name="The Broad Institute Genome Sequencing Center for Infectious Disease"/>
            <person name="Wu L."/>
            <person name="Ma J."/>
        </authorList>
    </citation>
    <scope>NUCLEOTIDE SEQUENCE [LARGE SCALE GENOMIC DNA]</scope>
    <source>
        <strain evidence="1 2">JCM 8736</strain>
    </source>
</reference>
<accession>A0ABN3Y462</accession>
<dbReference type="Proteomes" id="UP001501577">
    <property type="component" value="Unassembled WGS sequence"/>
</dbReference>
<comment type="caution">
    <text evidence="1">The sequence shown here is derived from an EMBL/GenBank/DDBJ whole genome shotgun (WGS) entry which is preliminary data.</text>
</comment>